<evidence type="ECO:0000259" key="2">
    <source>
        <dbReference type="Pfam" id="PF20091"/>
    </source>
</evidence>
<reference evidence="4" key="1">
    <citation type="submission" date="2016-08" db="EMBL/GenBank/DDBJ databases">
        <authorList>
            <person name="Tokovenko B."/>
            <person name="Kalinowski J."/>
        </authorList>
    </citation>
    <scope>NUCLEOTIDE SEQUENCE [LARGE SCALE GENOMIC DNA]</scope>
    <source>
        <strain evidence="4">UTMC102</strain>
    </source>
</reference>
<sequence length="463" mass="50589">MRSRTPLRCGVAATGLAVLSGLIGAAPSQAEPTDGPAATVSGPVPVTGDSYPFMSADGPDVPPIEAGEPIEADLGEHGYVEEEFLLQGTAEHRDLGTGEVTGASPYTTRMVVRRPARTRDFSGTAFLEWNNVSFGQDIEIDWFLSHDYLMREGHVWVGLSAQRVGVDALRDWDPGRYGDLTVGGPALADAPAFDIYSQTARTLRSPEGVDPLPGFDVDTVIATGHSQSARYLSAYHNSVHPDHGVVDAFMIHGAPTALDEGTTPVMRLMAETDVRLRSQSEEPDSEYFRRWEVAGTAHVGLTEYLAFAPLIARENPGTEPQRCDRPPLSRIPFHHVLNAAYDHMVDWVEDGDAPPEAPRLEWDDATTASRDEHGNQLGGIRLAEHEVATALNHGDNTGDPFCFLQGTHVPFGEETLEELYPRRGGYVSQVNRAVNRARHDGYLLSEDARDSRGAALRTDYPWW</sequence>
<keyword evidence="1" id="KW-0732">Signal</keyword>
<feature type="chain" id="PRO_5013115818" description="Alpha/beta hydrolase domain-containing protein" evidence="1">
    <location>
        <begin position="31"/>
        <end position="463"/>
    </location>
</feature>
<feature type="domain" description="Alpha/beta hydrolase" evidence="2">
    <location>
        <begin position="40"/>
        <end position="450"/>
    </location>
</feature>
<keyword evidence="4" id="KW-1185">Reference proteome</keyword>
<dbReference type="RefSeq" id="WP_077692442.1">
    <property type="nucleotide sequence ID" value="NZ_MCOK01000001.1"/>
</dbReference>
<dbReference type="Proteomes" id="UP000189004">
    <property type="component" value="Unassembled WGS sequence"/>
</dbReference>
<dbReference type="AlphaFoldDB" id="A0A1V3C5F8"/>
<organism evidence="3 4">
    <name type="scientific">Nocardiopsis sinuspersici</name>
    <dbReference type="NCBI Taxonomy" id="501010"/>
    <lineage>
        <taxon>Bacteria</taxon>
        <taxon>Bacillati</taxon>
        <taxon>Actinomycetota</taxon>
        <taxon>Actinomycetes</taxon>
        <taxon>Streptosporangiales</taxon>
        <taxon>Nocardiopsidaceae</taxon>
        <taxon>Nocardiopsis</taxon>
    </lineage>
</organism>
<dbReference type="EMBL" id="MCOK01000001">
    <property type="protein sequence ID" value="OOC56007.1"/>
    <property type="molecule type" value="Genomic_DNA"/>
</dbReference>
<proteinExistence type="predicted"/>
<dbReference type="Pfam" id="PF20091">
    <property type="entry name" value="Abhydrolase_10"/>
    <property type="match status" value="1"/>
</dbReference>
<evidence type="ECO:0000313" key="4">
    <source>
        <dbReference type="Proteomes" id="UP000189004"/>
    </source>
</evidence>
<dbReference type="OrthoDB" id="1971292at2"/>
<name>A0A1V3C5F8_9ACTN</name>
<gene>
    <name evidence="3" type="ORF">NOSIN_21000</name>
</gene>
<evidence type="ECO:0000313" key="3">
    <source>
        <dbReference type="EMBL" id="OOC56007.1"/>
    </source>
</evidence>
<protein>
    <recommendedName>
        <fullName evidence="2">Alpha/beta hydrolase domain-containing protein</fullName>
    </recommendedName>
</protein>
<feature type="signal peptide" evidence="1">
    <location>
        <begin position="1"/>
        <end position="30"/>
    </location>
</feature>
<evidence type="ECO:0000256" key="1">
    <source>
        <dbReference type="SAM" id="SignalP"/>
    </source>
</evidence>
<dbReference type="InterPro" id="IPR045394">
    <property type="entry name" value="Abhydrolase_dom"/>
</dbReference>
<comment type="caution">
    <text evidence="3">The sequence shown here is derived from an EMBL/GenBank/DDBJ whole genome shotgun (WGS) entry which is preliminary data.</text>
</comment>
<accession>A0A1V3C5F8</accession>
<dbReference type="STRING" id="501010.NOSIN_21000"/>